<dbReference type="InterPro" id="IPR017850">
    <property type="entry name" value="Alkaline_phosphatase_core_sf"/>
</dbReference>
<evidence type="ECO:0000256" key="2">
    <source>
        <dbReference type="ARBA" id="ARBA00022801"/>
    </source>
</evidence>
<dbReference type="EMBL" id="PUIA01000085">
    <property type="protein sequence ID" value="PQO25201.1"/>
    <property type="molecule type" value="Genomic_DNA"/>
</dbReference>
<keyword evidence="4" id="KW-0732">Signal</keyword>
<gene>
    <name evidence="6" type="ORF">C5Y96_25175</name>
</gene>
<dbReference type="SUPFAM" id="SSF53649">
    <property type="entry name" value="Alkaline phosphatase-like"/>
    <property type="match status" value="1"/>
</dbReference>
<feature type="domain" description="Sulfatase N-terminal" evidence="5">
    <location>
        <begin position="28"/>
        <end position="335"/>
    </location>
</feature>
<dbReference type="PANTHER" id="PTHR42693:SF53">
    <property type="entry name" value="ENDO-4-O-SULFATASE"/>
    <property type="match status" value="1"/>
</dbReference>
<dbReference type="Gene3D" id="3.30.1120.10">
    <property type="match status" value="1"/>
</dbReference>
<sequence length="583" mass="65698">MPRLFSLLLLAFGLFLPTFAYAADATKPNVVMILTDDQGWGDLSVHGNKNLATPNIDQLAKEGALFENFYVCHLCAPTRAEMLTGRFYARTGVRGVSTGQERLNIDEKTIAQYFQEAGYVTGAFGKWHNGMQFPYHPNARGFDEYYGFCSGHWGHYFSPELDHNNQLVRGDDYVSDDFTNHAMKFIEDNKDKPFFCYVPYCTPHSPMQVPDQFYDKFANMDPEMKNRDPQKEQLGMTRAALAMCENIDWNVGRILKKLDQLDLADNTIVIYFADNGPNSFRWNGGMKGRKGSLDEGGTRVPCIIRWPGHIPQDRTIEPIAGAVDLLPTLLDFAGIKSEFPKPIDGISLKPLLTQDTAEWEDRYLIASRNNQVSVRNQTYRLDNDGQLFDITSDRGQYKNVAKDHPEVLAQLKAVAKQYRSEMLPTQDDRPFTVGYTENTPLPARDGNGHGGIKRSANAPNCSYFTNWKTANDTVTWDVEVGEPGEYEAIIYYTCPQENVGVEIQAELLGQKTSATIKQAHDPESYGPERDRFDRGAESPVKDFKPFSLGSLKLPKGRDTLTLSALKIPGDGAIEVRYIWLNKK</sequence>
<dbReference type="RefSeq" id="WP_105359473.1">
    <property type="nucleotide sequence ID" value="NZ_PUIA01000085.1"/>
</dbReference>
<dbReference type="AlphaFoldDB" id="A0A2S8EZA4"/>
<feature type="signal peptide" evidence="4">
    <location>
        <begin position="1"/>
        <end position="22"/>
    </location>
</feature>
<name>A0A2S8EZA4_9BACT</name>
<dbReference type="CDD" id="cd16146">
    <property type="entry name" value="ARS_like"/>
    <property type="match status" value="1"/>
</dbReference>
<reference evidence="6 7" key="1">
    <citation type="submission" date="2018-02" db="EMBL/GenBank/DDBJ databases">
        <title>Comparative genomes isolates from brazilian mangrove.</title>
        <authorList>
            <person name="Araujo J.E."/>
            <person name="Taketani R.G."/>
            <person name="Silva M.C.P."/>
            <person name="Loureco M.V."/>
            <person name="Andreote F.D."/>
        </authorList>
    </citation>
    <scope>NUCLEOTIDE SEQUENCE [LARGE SCALE GENOMIC DNA]</scope>
    <source>
        <strain evidence="6 7">HEX-2 MGV</strain>
    </source>
</reference>
<comment type="caution">
    <text evidence="6">The sequence shown here is derived from an EMBL/GenBank/DDBJ whole genome shotgun (WGS) entry which is preliminary data.</text>
</comment>
<evidence type="ECO:0000313" key="6">
    <source>
        <dbReference type="EMBL" id="PQO25201.1"/>
    </source>
</evidence>
<feature type="chain" id="PRO_5015553610" evidence="4">
    <location>
        <begin position="23"/>
        <end position="583"/>
    </location>
</feature>
<evidence type="ECO:0000256" key="1">
    <source>
        <dbReference type="ARBA" id="ARBA00008779"/>
    </source>
</evidence>
<proteinExistence type="inferred from homology"/>
<evidence type="ECO:0000256" key="4">
    <source>
        <dbReference type="SAM" id="SignalP"/>
    </source>
</evidence>
<dbReference type="PANTHER" id="PTHR42693">
    <property type="entry name" value="ARYLSULFATASE FAMILY MEMBER"/>
    <property type="match status" value="1"/>
</dbReference>
<protein>
    <submittedName>
        <fullName evidence="6">N-acetylgalactosamine 6-sulfate sulfatase</fullName>
    </submittedName>
</protein>
<comment type="similarity">
    <text evidence="1">Belongs to the sulfatase family.</text>
</comment>
<evidence type="ECO:0000259" key="5">
    <source>
        <dbReference type="Pfam" id="PF00884"/>
    </source>
</evidence>
<dbReference type="Proteomes" id="UP000240009">
    <property type="component" value="Unassembled WGS sequence"/>
</dbReference>
<dbReference type="InterPro" id="IPR050738">
    <property type="entry name" value="Sulfatase"/>
</dbReference>
<keyword evidence="2" id="KW-0378">Hydrolase</keyword>
<organism evidence="6 7">
    <name type="scientific">Blastopirellula marina</name>
    <dbReference type="NCBI Taxonomy" id="124"/>
    <lineage>
        <taxon>Bacteria</taxon>
        <taxon>Pseudomonadati</taxon>
        <taxon>Planctomycetota</taxon>
        <taxon>Planctomycetia</taxon>
        <taxon>Pirellulales</taxon>
        <taxon>Pirellulaceae</taxon>
        <taxon>Blastopirellula</taxon>
    </lineage>
</organism>
<feature type="compositionally biased region" description="Basic and acidic residues" evidence="3">
    <location>
        <begin position="518"/>
        <end position="540"/>
    </location>
</feature>
<feature type="region of interest" description="Disordered" evidence="3">
    <location>
        <begin position="517"/>
        <end position="540"/>
    </location>
</feature>
<dbReference type="InterPro" id="IPR000917">
    <property type="entry name" value="Sulfatase_N"/>
</dbReference>
<dbReference type="Gene3D" id="2.60.120.260">
    <property type="entry name" value="Galactose-binding domain-like"/>
    <property type="match status" value="1"/>
</dbReference>
<evidence type="ECO:0000313" key="7">
    <source>
        <dbReference type="Proteomes" id="UP000240009"/>
    </source>
</evidence>
<dbReference type="GO" id="GO:0004065">
    <property type="term" value="F:arylsulfatase activity"/>
    <property type="evidence" value="ECO:0007669"/>
    <property type="project" value="TreeGrafter"/>
</dbReference>
<accession>A0A2S8EZA4</accession>
<evidence type="ECO:0000256" key="3">
    <source>
        <dbReference type="SAM" id="MobiDB-lite"/>
    </source>
</evidence>
<dbReference type="Gene3D" id="3.40.720.10">
    <property type="entry name" value="Alkaline Phosphatase, subunit A"/>
    <property type="match status" value="1"/>
</dbReference>
<dbReference type="OrthoDB" id="9783154at2"/>
<dbReference type="Pfam" id="PF00884">
    <property type="entry name" value="Sulfatase"/>
    <property type="match status" value="1"/>
</dbReference>